<name>A0A3E0DWX7_9BACT</name>
<protein>
    <submittedName>
        <fullName evidence="1">Uncharacterized protein</fullName>
    </submittedName>
</protein>
<dbReference type="EMBL" id="QUNF01000006">
    <property type="protein sequence ID" value="REG90572.1"/>
    <property type="molecule type" value="Genomic_DNA"/>
</dbReference>
<keyword evidence="2" id="KW-1185">Reference proteome</keyword>
<sequence>MYNTSSSHILRINGAPVNYEIVEKVKFYEAENELLKAHFEKIETQNSKLIDNL</sequence>
<evidence type="ECO:0000313" key="2">
    <source>
        <dbReference type="Proteomes" id="UP000256405"/>
    </source>
</evidence>
<organism evidence="1 2">
    <name type="scientific">Algoriphagus antarcticus</name>
    <dbReference type="NCBI Taxonomy" id="238540"/>
    <lineage>
        <taxon>Bacteria</taxon>
        <taxon>Pseudomonadati</taxon>
        <taxon>Bacteroidota</taxon>
        <taxon>Cytophagia</taxon>
        <taxon>Cytophagales</taxon>
        <taxon>Cyclobacteriaceae</taxon>
        <taxon>Algoriphagus</taxon>
    </lineage>
</organism>
<comment type="caution">
    <text evidence="1">The sequence shown here is derived from an EMBL/GenBank/DDBJ whole genome shotgun (WGS) entry which is preliminary data.</text>
</comment>
<accession>A0A3E0DWX7</accession>
<dbReference type="Proteomes" id="UP000256405">
    <property type="component" value="Unassembled WGS sequence"/>
</dbReference>
<gene>
    <name evidence="1" type="ORF">C8N25_10670</name>
</gene>
<proteinExistence type="predicted"/>
<dbReference type="AlphaFoldDB" id="A0A3E0DWX7"/>
<evidence type="ECO:0000313" key="1">
    <source>
        <dbReference type="EMBL" id="REG90572.1"/>
    </source>
</evidence>
<reference evidence="1 2" key="1">
    <citation type="submission" date="2018-08" db="EMBL/GenBank/DDBJ databases">
        <title>Genomic Encyclopedia of Archaeal and Bacterial Type Strains, Phase II (KMG-II): from individual species to whole genera.</title>
        <authorList>
            <person name="Goeker M."/>
        </authorList>
    </citation>
    <scope>NUCLEOTIDE SEQUENCE [LARGE SCALE GENOMIC DNA]</scope>
    <source>
        <strain evidence="1 2">DSM 15986</strain>
    </source>
</reference>